<gene>
    <name evidence="2" type="ORF">ILEXP_LOCUS53018</name>
</gene>
<organism evidence="2 3">
    <name type="scientific">Ilex paraguariensis</name>
    <name type="common">yerba mate</name>
    <dbReference type="NCBI Taxonomy" id="185542"/>
    <lineage>
        <taxon>Eukaryota</taxon>
        <taxon>Viridiplantae</taxon>
        <taxon>Streptophyta</taxon>
        <taxon>Embryophyta</taxon>
        <taxon>Tracheophyta</taxon>
        <taxon>Spermatophyta</taxon>
        <taxon>Magnoliopsida</taxon>
        <taxon>eudicotyledons</taxon>
        <taxon>Gunneridae</taxon>
        <taxon>Pentapetalae</taxon>
        <taxon>asterids</taxon>
        <taxon>campanulids</taxon>
        <taxon>Aquifoliales</taxon>
        <taxon>Aquifoliaceae</taxon>
        <taxon>Ilex</taxon>
    </lineage>
</organism>
<reference evidence="2 3" key="1">
    <citation type="submission" date="2024-02" db="EMBL/GenBank/DDBJ databases">
        <authorList>
            <person name="Vignale AGUSTIN F."/>
            <person name="Sosa J E."/>
            <person name="Modenutti C."/>
        </authorList>
    </citation>
    <scope>NUCLEOTIDE SEQUENCE [LARGE SCALE GENOMIC DNA]</scope>
</reference>
<dbReference type="PROSITE" id="PS50088">
    <property type="entry name" value="ANK_REPEAT"/>
    <property type="match status" value="1"/>
</dbReference>
<evidence type="ECO:0000256" key="1">
    <source>
        <dbReference type="PROSITE-ProRule" id="PRU00023"/>
    </source>
</evidence>
<sequence length="140" mass="15950">MEGHFLWQLDHQGDSIFARNLVERVPITDLAFVDHLGYTALHCAVIAGNIEAAKLLVNRNPNLPNIWSNQMWLPLHLAAAVPGNREMFLYLLKVTKADIEPKPFEDDSGVRLLSGLITNEFYGEYFFHPENLISNQTSFR</sequence>
<protein>
    <submittedName>
        <fullName evidence="2">Uncharacterized protein</fullName>
    </submittedName>
</protein>
<dbReference type="Gene3D" id="1.25.40.20">
    <property type="entry name" value="Ankyrin repeat-containing domain"/>
    <property type="match status" value="1"/>
</dbReference>
<feature type="repeat" description="ANK" evidence="1">
    <location>
        <begin position="36"/>
        <end position="63"/>
    </location>
</feature>
<dbReference type="AlphaFoldDB" id="A0ABC8UP93"/>
<keyword evidence="3" id="KW-1185">Reference proteome</keyword>
<dbReference type="Proteomes" id="UP001642360">
    <property type="component" value="Unassembled WGS sequence"/>
</dbReference>
<name>A0ABC8UP93_9AQUA</name>
<accession>A0ABC8UP93</accession>
<dbReference type="Pfam" id="PF12796">
    <property type="entry name" value="Ank_2"/>
    <property type="match status" value="1"/>
</dbReference>
<evidence type="ECO:0000313" key="2">
    <source>
        <dbReference type="EMBL" id="CAK9182799.1"/>
    </source>
</evidence>
<dbReference type="PROSITE" id="PS50297">
    <property type="entry name" value="ANK_REP_REGION"/>
    <property type="match status" value="1"/>
</dbReference>
<keyword evidence="1" id="KW-0040">ANK repeat</keyword>
<dbReference type="InterPro" id="IPR002110">
    <property type="entry name" value="Ankyrin_rpt"/>
</dbReference>
<dbReference type="PANTHER" id="PTHR47303">
    <property type="match status" value="1"/>
</dbReference>
<dbReference type="SMART" id="SM00248">
    <property type="entry name" value="ANK"/>
    <property type="match status" value="2"/>
</dbReference>
<comment type="caution">
    <text evidence="2">The sequence shown here is derived from an EMBL/GenBank/DDBJ whole genome shotgun (WGS) entry which is preliminary data.</text>
</comment>
<dbReference type="SUPFAM" id="SSF48403">
    <property type="entry name" value="Ankyrin repeat"/>
    <property type="match status" value="1"/>
</dbReference>
<evidence type="ECO:0000313" key="3">
    <source>
        <dbReference type="Proteomes" id="UP001642360"/>
    </source>
</evidence>
<dbReference type="PANTHER" id="PTHR47303:SF1">
    <property type="entry name" value="NF-KAPPA-B INHIBITOR BETA"/>
    <property type="match status" value="1"/>
</dbReference>
<dbReference type="EMBL" id="CAUOFW020008436">
    <property type="protein sequence ID" value="CAK9182799.1"/>
    <property type="molecule type" value="Genomic_DNA"/>
</dbReference>
<dbReference type="InterPro" id="IPR036770">
    <property type="entry name" value="Ankyrin_rpt-contain_sf"/>
</dbReference>
<proteinExistence type="predicted"/>